<dbReference type="InterPro" id="IPR035984">
    <property type="entry name" value="Acyl-CoA-binding_sf"/>
</dbReference>
<dbReference type="SUPFAM" id="SSF47027">
    <property type="entry name" value="Acyl-CoA binding protein"/>
    <property type="match status" value="1"/>
</dbReference>
<keyword evidence="3" id="KW-0812">Transmembrane</keyword>
<feature type="compositionally biased region" description="Low complexity" evidence="2">
    <location>
        <begin position="325"/>
        <end position="341"/>
    </location>
</feature>
<dbReference type="InterPro" id="IPR000582">
    <property type="entry name" value="Acyl-CoA-binding_protein"/>
</dbReference>
<keyword evidence="3" id="KW-0472">Membrane</keyword>
<evidence type="ECO:0000256" key="2">
    <source>
        <dbReference type="SAM" id="MobiDB-lite"/>
    </source>
</evidence>
<dbReference type="PROSITE" id="PS51228">
    <property type="entry name" value="ACB_2"/>
    <property type="match status" value="1"/>
</dbReference>
<proteinExistence type="predicted"/>
<protein>
    <submittedName>
        <fullName evidence="5">ACBP-domain-containing protein</fullName>
    </submittedName>
</protein>
<dbReference type="OrthoDB" id="346910at2759"/>
<feature type="domain" description="ACB" evidence="4">
    <location>
        <begin position="7"/>
        <end position="96"/>
    </location>
</feature>
<sequence>MASHDLIDAQFDRAVEIVQSLPKTGPIQTDYEEKLTMYSLFKQATVGNVKSPRPGIWDMLGRAKWDAWAKHKDLDPYEAKWLYVEALLKVLRKYSDKTVAMNLVEELESYGGDPSHIIMSRSLSKSPGSDASGSTLSEPARRIIPPIRRQNQYPSQEDVDSTSEDESADEAREMPSTNLGRRSVDTAQTDIRPQSSLSSHQRYRTPLAGSLALSPPPSQHRIPSQQPLPGFQTPSAFAESVPPSSNYPQNTTYTEFNEVLRMQSPPHLYHDHPSYGSQSHPNPSVFSGVRPPSAMALERAVENVQVHLAALTERIEQLESRSLLLSRNNPSGSPRNNGGSPLWAAGRGSPNGTASPVWDIDDLGMWSLVLNPLIRGFDSLREFSTFFARNENRSPSMIIIRRLCLDVSFLVCVIAVVGAIWRKSGVRRREVKAALIVLWQAIVGSKPQRVLRDQVV</sequence>
<keyword evidence="1" id="KW-0446">Lipid-binding</keyword>
<keyword evidence="3" id="KW-1133">Transmembrane helix</keyword>
<evidence type="ECO:0000259" key="4">
    <source>
        <dbReference type="PROSITE" id="PS51228"/>
    </source>
</evidence>
<feature type="compositionally biased region" description="Polar residues" evidence="2">
    <location>
        <begin position="221"/>
        <end position="235"/>
    </location>
</feature>
<organism evidence="5 6">
    <name type="scientific">Pholiota conissans</name>
    <dbReference type="NCBI Taxonomy" id="109636"/>
    <lineage>
        <taxon>Eukaryota</taxon>
        <taxon>Fungi</taxon>
        <taxon>Dikarya</taxon>
        <taxon>Basidiomycota</taxon>
        <taxon>Agaricomycotina</taxon>
        <taxon>Agaricomycetes</taxon>
        <taxon>Agaricomycetidae</taxon>
        <taxon>Agaricales</taxon>
        <taxon>Agaricineae</taxon>
        <taxon>Strophariaceae</taxon>
        <taxon>Pholiota</taxon>
    </lineage>
</organism>
<evidence type="ECO:0000256" key="1">
    <source>
        <dbReference type="ARBA" id="ARBA00023121"/>
    </source>
</evidence>
<dbReference type="Pfam" id="PF00887">
    <property type="entry name" value="ACBP"/>
    <property type="match status" value="1"/>
</dbReference>
<dbReference type="AlphaFoldDB" id="A0A9P5YWL6"/>
<evidence type="ECO:0000313" key="5">
    <source>
        <dbReference type="EMBL" id="KAF9475919.1"/>
    </source>
</evidence>
<dbReference type="PRINTS" id="PR00689">
    <property type="entry name" value="ACOABINDINGP"/>
</dbReference>
<evidence type="ECO:0000313" key="6">
    <source>
        <dbReference type="Proteomes" id="UP000807469"/>
    </source>
</evidence>
<dbReference type="GO" id="GO:0000062">
    <property type="term" value="F:fatty-acyl-CoA binding"/>
    <property type="evidence" value="ECO:0007669"/>
    <property type="project" value="InterPro"/>
</dbReference>
<dbReference type="InterPro" id="IPR014352">
    <property type="entry name" value="FERM/acyl-CoA-bd_prot_sf"/>
</dbReference>
<feature type="compositionally biased region" description="Polar residues" evidence="2">
    <location>
        <begin position="275"/>
        <end position="285"/>
    </location>
</feature>
<dbReference type="EMBL" id="MU155313">
    <property type="protein sequence ID" value="KAF9475919.1"/>
    <property type="molecule type" value="Genomic_DNA"/>
</dbReference>
<feature type="compositionally biased region" description="Acidic residues" evidence="2">
    <location>
        <begin position="157"/>
        <end position="168"/>
    </location>
</feature>
<dbReference type="GO" id="GO:0006631">
    <property type="term" value="P:fatty acid metabolic process"/>
    <property type="evidence" value="ECO:0007669"/>
    <property type="project" value="TreeGrafter"/>
</dbReference>
<comment type="caution">
    <text evidence="5">The sequence shown here is derived from an EMBL/GenBank/DDBJ whole genome shotgun (WGS) entry which is preliminary data.</text>
</comment>
<name>A0A9P5YWL6_9AGAR</name>
<gene>
    <name evidence="5" type="ORF">BDN70DRAFT_883072</name>
</gene>
<reference evidence="5" key="1">
    <citation type="submission" date="2020-11" db="EMBL/GenBank/DDBJ databases">
        <authorList>
            <consortium name="DOE Joint Genome Institute"/>
            <person name="Ahrendt S."/>
            <person name="Riley R."/>
            <person name="Andreopoulos W."/>
            <person name="Labutti K."/>
            <person name="Pangilinan J."/>
            <person name="Ruiz-Duenas F.J."/>
            <person name="Barrasa J.M."/>
            <person name="Sanchez-Garcia M."/>
            <person name="Camarero S."/>
            <person name="Miyauchi S."/>
            <person name="Serrano A."/>
            <person name="Linde D."/>
            <person name="Babiker R."/>
            <person name="Drula E."/>
            <person name="Ayuso-Fernandez I."/>
            <person name="Pacheco R."/>
            <person name="Padilla G."/>
            <person name="Ferreira P."/>
            <person name="Barriuso J."/>
            <person name="Kellner H."/>
            <person name="Castanera R."/>
            <person name="Alfaro M."/>
            <person name="Ramirez L."/>
            <person name="Pisabarro A.G."/>
            <person name="Kuo A."/>
            <person name="Tritt A."/>
            <person name="Lipzen A."/>
            <person name="He G."/>
            <person name="Yan M."/>
            <person name="Ng V."/>
            <person name="Cullen D."/>
            <person name="Martin F."/>
            <person name="Rosso M.-N."/>
            <person name="Henrissat B."/>
            <person name="Hibbett D."/>
            <person name="Martinez A.T."/>
            <person name="Grigoriev I.V."/>
        </authorList>
    </citation>
    <scope>NUCLEOTIDE SEQUENCE</scope>
    <source>
        <strain evidence="5">CIRM-BRFM 674</strain>
    </source>
</reference>
<feature type="compositionally biased region" description="Polar residues" evidence="2">
    <location>
        <begin position="121"/>
        <end position="137"/>
    </location>
</feature>
<feature type="region of interest" description="Disordered" evidence="2">
    <location>
        <begin position="265"/>
        <end position="290"/>
    </location>
</feature>
<keyword evidence="6" id="KW-1185">Reference proteome</keyword>
<dbReference type="FunFam" id="1.20.80.10:FF:000010">
    <property type="entry name" value="Acyl-CoA-binding domain-containing protein 5"/>
    <property type="match status" value="1"/>
</dbReference>
<feature type="region of interest" description="Disordered" evidence="2">
    <location>
        <begin position="325"/>
        <end position="348"/>
    </location>
</feature>
<feature type="region of interest" description="Disordered" evidence="2">
    <location>
        <begin position="118"/>
        <end position="251"/>
    </location>
</feature>
<evidence type="ECO:0000256" key="3">
    <source>
        <dbReference type="SAM" id="Phobius"/>
    </source>
</evidence>
<dbReference type="Gene3D" id="1.20.80.10">
    <property type="match status" value="1"/>
</dbReference>
<feature type="compositionally biased region" description="Polar residues" evidence="2">
    <location>
        <begin position="242"/>
        <end position="251"/>
    </location>
</feature>
<feature type="compositionally biased region" description="Polar residues" evidence="2">
    <location>
        <begin position="175"/>
        <end position="200"/>
    </location>
</feature>
<dbReference type="Proteomes" id="UP000807469">
    <property type="component" value="Unassembled WGS sequence"/>
</dbReference>
<dbReference type="PANTHER" id="PTHR23310:SF133">
    <property type="entry name" value="COA BINDING PROTEIN, PUTATIVE (AFU_ORTHOLOGUE AFUA_1G12300)-RELATED"/>
    <property type="match status" value="1"/>
</dbReference>
<dbReference type="PANTHER" id="PTHR23310">
    <property type="entry name" value="ACYL-COA-BINDING PROTEIN, ACBP"/>
    <property type="match status" value="1"/>
</dbReference>
<feature type="transmembrane region" description="Helical" evidence="3">
    <location>
        <begin position="399"/>
        <end position="421"/>
    </location>
</feature>
<accession>A0A9P5YWL6</accession>